<evidence type="ECO:0000256" key="4">
    <source>
        <dbReference type="ARBA" id="ARBA00022771"/>
    </source>
</evidence>
<keyword evidence="6" id="KW-0539">Nucleus</keyword>
<comment type="function">
    <text evidence="7">Involved in signal transduction through the Wnt pathway.</text>
</comment>
<dbReference type="AlphaFoldDB" id="A0A6P7X4A4"/>
<evidence type="ECO:0000256" key="6">
    <source>
        <dbReference type="ARBA" id="ARBA00023242"/>
    </source>
</evidence>
<dbReference type="GeneID" id="115459233"/>
<dbReference type="InterPro" id="IPR019787">
    <property type="entry name" value="Znf_PHD-finger"/>
</dbReference>
<dbReference type="RefSeq" id="XP_030044954.1">
    <property type="nucleotide sequence ID" value="XM_030189094.1"/>
</dbReference>
<sequence>MSSEQDKDPIGLKRARGGDGGLDGLGGSSIHLGSPDKKKRKSNTQVSPFPPLSEYAPPPNPSSDHLIAANPFDDNYTASYKPLPSGNPYFSNPGYTGVGGYNTFRMAPRMSSPYRGPYSLRNPPHPFSHNPGGIGFNRPPNFSFGPHETSTFGNQSMFNSSIGQNVNMPGHYFRPSPGESYNPMLLQHSNQTSNSDVASSFGPSNNLNFNPQLESNYSFIQSQNTYNQPRASTQKQDFNQGTNKTSNQNSTTHQRCHNSEDVNQDNTDLKNINRSNAINQDNTHPNSADNVNGSHSNGTRNKPHQPRNTAERITSEKSNKTPLHRSRRGHSSSDPVYPCGICTNEVNDDQDAILCEASCQKWFHRICTGMTETAYGLLTAEASAVWGCDTCMSNKDVQLMRTRETTMPSTLNSDG</sequence>
<proteinExistence type="predicted"/>
<feature type="compositionally biased region" description="Polar residues" evidence="9">
    <location>
        <begin position="187"/>
        <end position="209"/>
    </location>
</feature>
<dbReference type="FunCoup" id="A0A6P7X4A4">
    <property type="interactions" value="474"/>
</dbReference>
<dbReference type="Gene3D" id="3.30.40.10">
    <property type="entry name" value="Zinc/RING finger domain, C3HC4 (zinc finger)"/>
    <property type="match status" value="1"/>
</dbReference>
<dbReference type="CDD" id="cd15635">
    <property type="entry name" value="PHD_PYGO1"/>
    <property type="match status" value="1"/>
</dbReference>
<feature type="region of interest" description="Disordered" evidence="9">
    <location>
        <begin position="1"/>
        <end position="70"/>
    </location>
</feature>
<dbReference type="CTD" id="26108"/>
<protein>
    <submittedName>
        <fullName evidence="12">Pygopus homolog 1</fullName>
    </submittedName>
</protein>
<dbReference type="InterPro" id="IPR001965">
    <property type="entry name" value="Znf_PHD"/>
</dbReference>
<evidence type="ECO:0000313" key="11">
    <source>
        <dbReference type="Proteomes" id="UP000515156"/>
    </source>
</evidence>
<keyword evidence="4 8" id="KW-0863">Zinc-finger</keyword>
<dbReference type="InterPro" id="IPR019786">
    <property type="entry name" value="Zinc_finger_PHD-type_CS"/>
</dbReference>
<dbReference type="PANTHER" id="PTHR23194">
    <property type="entry name" value="PYGOPUS"/>
    <property type="match status" value="1"/>
</dbReference>
<feature type="domain" description="PHD-type" evidence="10">
    <location>
        <begin position="336"/>
        <end position="394"/>
    </location>
</feature>
<keyword evidence="3" id="KW-0479">Metal-binding</keyword>
<feature type="compositionally biased region" description="Basic and acidic residues" evidence="9">
    <location>
        <begin position="1"/>
        <end position="11"/>
    </location>
</feature>
<dbReference type="GO" id="GO:0008270">
    <property type="term" value="F:zinc ion binding"/>
    <property type="evidence" value="ECO:0007669"/>
    <property type="project" value="UniProtKB-KW"/>
</dbReference>
<dbReference type="InParanoid" id="A0A6P7X4A4"/>
<dbReference type="KEGG" id="muo:115459233"/>
<dbReference type="SUPFAM" id="SSF57903">
    <property type="entry name" value="FYVE/PHD zinc finger"/>
    <property type="match status" value="1"/>
</dbReference>
<evidence type="ECO:0000256" key="7">
    <source>
        <dbReference type="ARBA" id="ARBA00037400"/>
    </source>
</evidence>
<keyword evidence="11" id="KW-1185">Reference proteome</keyword>
<dbReference type="PROSITE" id="PS50016">
    <property type="entry name" value="ZF_PHD_2"/>
    <property type="match status" value="1"/>
</dbReference>
<gene>
    <name evidence="12" type="primary">PYGO1</name>
</gene>
<comment type="subcellular location">
    <subcellularLocation>
        <location evidence="1">Nucleus</location>
    </subcellularLocation>
</comment>
<dbReference type="GO" id="GO:0001822">
    <property type="term" value="P:kidney development"/>
    <property type="evidence" value="ECO:0007669"/>
    <property type="project" value="TreeGrafter"/>
</dbReference>
<dbReference type="InterPro" id="IPR052475">
    <property type="entry name" value="Wnt_Signal_Transd_Protein"/>
</dbReference>
<feature type="compositionally biased region" description="Polar residues" evidence="9">
    <location>
        <begin position="264"/>
        <end position="308"/>
    </location>
</feature>
<evidence type="ECO:0000256" key="1">
    <source>
        <dbReference type="ARBA" id="ARBA00004123"/>
    </source>
</evidence>
<feature type="region of interest" description="Disordered" evidence="9">
    <location>
        <begin position="174"/>
        <end position="209"/>
    </location>
</feature>
<dbReference type="OrthoDB" id="270215at2759"/>
<evidence type="ECO:0000256" key="8">
    <source>
        <dbReference type="PROSITE-ProRule" id="PRU00146"/>
    </source>
</evidence>
<dbReference type="GO" id="GO:0007289">
    <property type="term" value="P:spermatid nucleus differentiation"/>
    <property type="evidence" value="ECO:0007669"/>
    <property type="project" value="TreeGrafter"/>
</dbReference>
<keyword evidence="5" id="KW-0862">Zinc</keyword>
<evidence type="ECO:0000259" key="10">
    <source>
        <dbReference type="PROSITE" id="PS50016"/>
    </source>
</evidence>
<dbReference type="GO" id="GO:0005634">
    <property type="term" value="C:nucleus"/>
    <property type="evidence" value="ECO:0007669"/>
    <property type="project" value="UniProtKB-SubCell"/>
</dbReference>
<dbReference type="Pfam" id="PF00628">
    <property type="entry name" value="PHD"/>
    <property type="match status" value="1"/>
</dbReference>
<dbReference type="Proteomes" id="UP000515156">
    <property type="component" value="Chromosome 1"/>
</dbReference>
<dbReference type="FunFam" id="3.30.40.10:FF:000107">
    <property type="entry name" value="pygopus homolog 1"/>
    <property type="match status" value="1"/>
</dbReference>
<feature type="compositionally biased region" description="Polar residues" evidence="9">
    <location>
        <begin position="225"/>
        <end position="253"/>
    </location>
</feature>
<dbReference type="SMART" id="SM00249">
    <property type="entry name" value="PHD"/>
    <property type="match status" value="1"/>
</dbReference>
<evidence type="ECO:0000256" key="9">
    <source>
        <dbReference type="SAM" id="MobiDB-lite"/>
    </source>
</evidence>
<dbReference type="PROSITE" id="PS01359">
    <property type="entry name" value="ZF_PHD_1"/>
    <property type="match status" value="1"/>
</dbReference>
<accession>A0A6P7X4A4</accession>
<dbReference type="GO" id="GO:0016055">
    <property type="term" value="P:Wnt signaling pathway"/>
    <property type="evidence" value="ECO:0007669"/>
    <property type="project" value="UniProtKB-KW"/>
</dbReference>
<feature type="compositionally biased region" description="Basic and acidic residues" evidence="9">
    <location>
        <begin position="309"/>
        <end position="319"/>
    </location>
</feature>
<dbReference type="PANTHER" id="PTHR23194:SF3">
    <property type="entry name" value="PYGOPUS HOMOLOG 1"/>
    <property type="match status" value="1"/>
</dbReference>
<evidence type="ECO:0000313" key="12">
    <source>
        <dbReference type="RefSeq" id="XP_030044954.1"/>
    </source>
</evidence>
<keyword evidence="2" id="KW-0879">Wnt signaling pathway</keyword>
<reference evidence="12" key="1">
    <citation type="submission" date="2025-08" db="UniProtKB">
        <authorList>
            <consortium name="RefSeq"/>
        </authorList>
    </citation>
    <scope>IDENTIFICATION</scope>
</reference>
<dbReference type="InterPro" id="IPR013083">
    <property type="entry name" value="Znf_RING/FYVE/PHD"/>
</dbReference>
<feature type="compositionally biased region" description="Gly residues" evidence="9">
    <location>
        <begin position="18"/>
        <end position="27"/>
    </location>
</feature>
<name>A0A6P7X4A4_9AMPH</name>
<evidence type="ECO:0000256" key="5">
    <source>
        <dbReference type="ARBA" id="ARBA00022833"/>
    </source>
</evidence>
<evidence type="ECO:0000256" key="3">
    <source>
        <dbReference type="ARBA" id="ARBA00022723"/>
    </source>
</evidence>
<organism evidence="11 12">
    <name type="scientific">Microcaecilia unicolor</name>
    <dbReference type="NCBI Taxonomy" id="1415580"/>
    <lineage>
        <taxon>Eukaryota</taxon>
        <taxon>Metazoa</taxon>
        <taxon>Chordata</taxon>
        <taxon>Craniata</taxon>
        <taxon>Vertebrata</taxon>
        <taxon>Euteleostomi</taxon>
        <taxon>Amphibia</taxon>
        <taxon>Gymnophiona</taxon>
        <taxon>Siphonopidae</taxon>
        <taxon>Microcaecilia</taxon>
    </lineage>
</organism>
<evidence type="ECO:0000256" key="2">
    <source>
        <dbReference type="ARBA" id="ARBA00022687"/>
    </source>
</evidence>
<dbReference type="InterPro" id="IPR011011">
    <property type="entry name" value="Znf_FYVE_PHD"/>
</dbReference>
<feature type="compositionally biased region" description="Pro residues" evidence="9">
    <location>
        <begin position="48"/>
        <end position="61"/>
    </location>
</feature>
<feature type="region of interest" description="Disordered" evidence="9">
    <location>
        <begin position="225"/>
        <end position="334"/>
    </location>
</feature>